<dbReference type="AlphaFoldDB" id="A0A1H2ZUW0"/>
<dbReference type="OrthoDB" id="1931120at2"/>
<evidence type="ECO:0000256" key="2">
    <source>
        <dbReference type="ARBA" id="ARBA00012438"/>
    </source>
</evidence>
<name>A0A1H2ZUW0_9PSED</name>
<dbReference type="SUPFAM" id="SSF55874">
    <property type="entry name" value="ATPase domain of HSP90 chaperone/DNA topoisomerase II/histidine kinase"/>
    <property type="match status" value="1"/>
</dbReference>
<dbReference type="STRING" id="1007099.SAMN05216287_2463"/>
<dbReference type="PANTHER" id="PTHR43065">
    <property type="entry name" value="SENSOR HISTIDINE KINASE"/>
    <property type="match status" value="1"/>
</dbReference>
<evidence type="ECO:0000313" key="6">
    <source>
        <dbReference type="EMBL" id="SDX21370.1"/>
    </source>
</evidence>
<feature type="domain" description="Histidine kinase" evidence="5">
    <location>
        <begin position="184"/>
        <end position="417"/>
    </location>
</feature>
<dbReference type="InterPro" id="IPR000014">
    <property type="entry name" value="PAS"/>
</dbReference>
<keyword evidence="3" id="KW-0808">Transferase</keyword>
<dbReference type="SUPFAM" id="SSF55785">
    <property type="entry name" value="PYP-like sensor domain (PAS domain)"/>
    <property type="match status" value="1"/>
</dbReference>
<reference evidence="7" key="1">
    <citation type="submission" date="2016-10" db="EMBL/GenBank/DDBJ databases">
        <authorList>
            <person name="Varghese N."/>
            <person name="Submissions S."/>
        </authorList>
    </citation>
    <scope>NUCLEOTIDE SEQUENCE [LARGE SCALE GENOMIC DNA]</scope>
    <source>
        <strain evidence="7">NRRL B-59562</strain>
    </source>
</reference>
<dbReference type="Pfam" id="PF02518">
    <property type="entry name" value="HATPase_c"/>
    <property type="match status" value="1"/>
</dbReference>
<dbReference type="PRINTS" id="PR00344">
    <property type="entry name" value="BCTRLSENSOR"/>
</dbReference>
<gene>
    <name evidence="6" type="ORF">SAMN05216287_2463</name>
</gene>
<keyword evidence="4" id="KW-0175">Coiled coil</keyword>
<evidence type="ECO:0000313" key="7">
    <source>
        <dbReference type="Proteomes" id="UP000243778"/>
    </source>
</evidence>
<dbReference type="SMART" id="SM00091">
    <property type="entry name" value="PAS"/>
    <property type="match status" value="1"/>
</dbReference>
<dbReference type="Proteomes" id="UP000243778">
    <property type="component" value="Unassembled WGS sequence"/>
</dbReference>
<evidence type="ECO:0000256" key="3">
    <source>
        <dbReference type="ARBA" id="ARBA00022777"/>
    </source>
</evidence>
<dbReference type="RefSeq" id="WP_090228439.1">
    <property type="nucleotide sequence ID" value="NZ_FNNU01000003.1"/>
</dbReference>
<dbReference type="InterPro" id="IPR036890">
    <property type="entry name" value="HATPase_C_sf"/>
</dbReference>
<dbReference type="InterPro" id="IPR005467">
    <property type="entry name" value="His_kinase_dom"/>
</dbReference>
<dbReference type="PROSITE" id="PS50109">
    <property type="entry name" value="HIS_KIN"/>
    <property type="match status" value="1"/>
</dbReference>
<dbReference type="Gene3D" id="3.30.565.10">
    <property type="entry name" value="Histidine kinase-like ATPase, C-terminal domain"/>
    <property type="match status" value="1"/>
</dbReference>
<sequence length="425" mass="47258">MIKLSTATTLVLAVEHIGSGLLILDADERIEYCNTFIVRHSLQSKEQLIGTVITDAFPQLDPALWRRLISQACMQEQPLISLWHETPHLLPLFSYPAQNPEQKKPMLQTVQLFRFCDNAKCEHFGLAIFDSDRTAQASLELNQALHALSRNRDKLDAVNNQLQQANSQLLQSEKLAAIGQLSAGIAHEINNPTSFVASNLNSLGDYVKQLLALVDALPNTAELDLLKREFDYHYIREDINVLLAESADGVGRIKKIISSLRDFSHVDDEHFVLADIGPGIDSTLNVVNNEIKYKAHICNELAPLPLIECIPSQLNQVFMNLLINAAQAIADRGRITLRSGHDAEGVWVEVEDNGCGMSADTVRRIFEPFFTTKPVGKGTGLGLSLSYNIVQKHSGRLTVDSRVGEGTRFRVWLPLRQPQIEGRSA</sequence>
<dbReference type="InterPro" id="IPR035965">
    <property type="entry name" value="PAS-like_dom_sf"/>
</dbReference>
<keyword evidence="7" id="KW-1185">Reference proteome</keyword>
<dbReference type="GO" id="GO:0004673">
    <property type="term" value="F:protein histidine kinase activity"/>
    <property type="evidence" value="ECO:0007669"/>
    <property type="project" value="UniProtKB-EC"/>
</dbReference>
<dbReference type="EMBL" id="FNNU01000003">
    <property type="protein sequence ID" value="SDX21370.1"/>
    <property type="molecule type" value="Genomic_DNA"/>
</dbReference>
<dbReference type="PANTHER" id="PTHR43065:SF50">
    <property type="entry name" value="HISTIDINE KINASE"/>
    <property type="match status" value="1"/>
</dbReference>
<evidence type="ECO:0000256" key="4">
    <source>
        <dbReference type="SAM" id="Coils"/>
    </source>
</evidence>
<dbReference type="InterPro" id="IPR004358">
    <property type="entry name" value="Sig_transdc_His_kin-like_C"/>
</dbReference>
<dbReference type="SMART" id="SM00387">
    <property type="entry name" value="HATPase_c"/>
    <property type="match status" value="1"/>
</dbReference>
<dbReference type="InterPro" id="IPR013656">
    <property type="entry name" value="PAS_4"/>
</dbReference>
<evidence type="ECO:0000256" key="1">
    <source>
        <dbReference type="ARBA" id="ARBA00000085"/>
    </source>
</evidence>
<dbReference type="EC" id="2.7.13.3" evidence="2"/>
<accession>A0A1H2ZUW0</accession>
<feature type="coiled-coil region" evidence="4">
    <location>
        <begin position="145"/>
        <end position="175"/>
    </location>
</feature>
<organism evidence="6 7">
    <name type="scientific">Pseudomonas kuykendallii</name>
    <dbReference type="NCBI Taxonomy" id="1007099"/>
    <lineage>
        <taxon>Bacteria</taxon>
        <taxon>Pseudomonadati</taxon>
        <taxon>Pseudomonadota</taxon>
        <taxon>Gammaproteobacteria</taxon>
        <taxon>Pseudomonadales</taxon>
        <taxon>Pseudomonadaceae</taxon>
        <taxon>Pseudomonas</taxon>
    </lineage>
</organism>
<dbReference type="Gene3D" id="1.10.287.130">
    <property type="match status" value="1"/>
</dbReference>
<dbReference type="Pfam" id="PF08448">
    <property type="entry name" value="PAS_4"/>
    <property type="match status" value="1"/>
</dbReference>
<evidence type="ECO:0000259" key="5">
    <source>
        <dbReference type="PROSITE" id="PS50109"/>
    </source>
</evidence>
<dbReference type="Gene3D" id="3.30.450.20">
    <property type="entry name" value="PAS domain"/>
    <property type="match status" value="1"/>
</dbReference>
<keyword evidence="3" id="KW-0418">Kinase</keyword>
<dbReference type="InterPro" id="IPR003594">
    <property type="entry name" value="HATPase_dom"/>
</dbReference>
<proteinExistence type="predicted"/>
<comment type="catalytic activity">
    <reaction evidence="1">
        <text>ATP + protein L-histidine = ADP + protein N-phospho-L-histidine.</text>
        <dbReference type="EC" id="2.7.13.3"/>
    </reaction>
</comment>
<protein>
    <recommendedName>
        <fullName evidence="2">histidine kinase</fullName>
        <ecNumber evidence="2">2.7.13.3</ecNumber>
    </recommendedName>
</protein>